<protein>
    <submittedName>
        <fullName evidence="1">Uncharacterized protein</fullName>
    </submittedName>
</protein>
<dbReference type="Proteomes" id="UP000523007">
    <property type="component" value="Unassembled WGS sequence"/>
</dbReference>
<accession>A0A7W7W605</accession>
<name>A0A7W7W605_9ACTN</name>
<organism evidence="1 2">
    <name type="scientific">Lipingzhangella halophila</name>
    <dbReference type="NCBI Taxonomy" id="1783352"/>
    <lineage>
        <taxon>Bacteria</taxon>
        <taxon>Bacillati</taxon>
        <taxon>Actinomycetota</taxon>
        <taxon>Actinomycetes</taxon>
        <taxon>Streptosporangiales</taxon>
        <taxon>Nocardiopsidaceae</taxon>
        <taxon>Lipingzhangella</taxon>
    </lineage>
</organism>
<evidence type="ECO:0000313" key="2">
    <source>
        <dbReference type="Proteomes" id="UP000523007"/>
    </source>
</evidence>
<proteinExistence type="predicted"/>
<keyword evidence="2" id="KW-1185">Reference proteome</keyword>
<dbReference type="AlphaFoldDB" id="A0A7W7W605"/>
<evidence type="ECO:0000313" key="1">
    <source>
        <dbReference type="EMBL" id="MBB4934380.1"/>
    </source>
</evidence>
<gene>
    <name evidence="1" type="ORF">F4561_005200</name>
</gene>
<dbReference type="EMBL" id="JACHJT010000001">
    <property type="protein sequence ID" value="MBB4934380.1"/>
    <property type="molecule type" value="Genomic_DNA"/>
</dbReference>
<dbReference type="RefSeq" id="WP_184582392.1">
    <property type="nucleotide sequence ID" value="NZ_JACHJT010000001.1"/>
</dbReference>
<comment type="caution">
    <text evidence="1">The sequence shown here is derived from an EMBL/GenBank/DDBJ whole genome shotgun (WGS) entry which is preliminary data.</text>
</comment>
<reference evidence="1 2" key="1">
    <citation type="submission" date="2020-08" db="EMBL/GenBank/DDBJ databases">
        <title>Sequencing the genomes of 1000 actinobacteria strains.</title>
        <authorList>
            <person name="Klenk H.-P."/>
        </authorList>
    </citation>
    <scope>NUCLEOTIDE SEQUENCE [LARGE SCALE GENOMIC DNA]</scope>
    <source>
        <strain evidence="1 2">DSM 102030</strain>
    </source>
</reference>
<sequence length="108" mass="12366">MRIAQAHTRARVISSIRDLADVLDRTQDIPIPEVVSLDLTYFPHGDDEERAAEVDRVADLIGTIPRFEGEHYVAEHRTGHAAYRVVAIFDDTLRHYQALMSYRDNVHP</sequence>